<dbReference type="InParanoid" id="B5YM49"/>
<organism evidence="2 3">
    <name type="scientific">Thalassiosira pseudonana</name>
    <name type="common">Marine diatom</name>
    <name type="synonym">Cyclotella nana</name>
    <dbReference type="NCBI Taxonomy" id="35128"/>
    <lineage>
        <taxon>Eukaryota</taxon>
        <taxon>Sar</taxon>
        <taxon>Stramenopiles</taxon>
        <taxon>Ochrophyta</taxon>
        <taxon>Bacillariophyta</taxon>
        <taxon>Coscinodiscophyceae</taxon>
        <taxon>Thalassiosirophycidae</taxon>
        <taxon>Thalassiosirales</taxon>
        <taxon>Thalassiosiraceae</taxon>
        <taxon>Thalassiosira</taxon>
    </lineage>
</organism>
<dbReference type="EMBL" id="CP001159">
    <property type="protein sequence ID" value="ACI64186.1"/>
    <property type="molecule type" value="Genomic_DNA"/>
</dbReference>
<dbReference type="Proteomes" id="UP000001449">
    <property type="component" value="Chromosome 18"/>
</dbReference>
<evidence type="ECO:0000256" key="1">
    <source>
        <dbReference type="SAM" id="MobiDB-lite"/>
    </source>
</evidence>
<reference evidence="2 3" key="1">
    <citation type="journal article" date="2004" name="Science">
        <title>The genome of the diatom Thalassiosira pseudonana: ecology, evolution, and metabolism.</title>
        <authorList>
            <person name="Armbrust E.V."/>
            <person name="Berges J.A."/>
            <person name="Bowler C."/>
            <person name="Green B.R."/>
            <person name="Martinez D."/>
            <person name="Putnam N.H."/>
            <person name="Zhou S."/>
            <person name="Allen A.E."/>
            <person name="Apt K.E."/>
            <person name="Bechner M."/>
            <person name="Brzezinski M.A."/>
            <person name="Chaal B.K."/>
            <person name="Chiovitti A."/>
            <person name="Davis A.K."/>
            <person name="Demarest M.S."/>
            <person name="Detter J.C."/>
            <person name="Glavina T."/>
            <person name="Goodstein D."/>
            <person name="Hadi M.Z."/>
            <person name="Hellsten U."/>
            <person name="Hildebrand M."/>
            <person name="Jenkins B.D."/>
            <person name="Jurka J."/>
            <person name="Kapitonov V.V."/>
            <person name="Kroger N."/>
            <person name="Lau W.W."/>
            <person name="Lane T.W."/>
            <person name="Larimer F.W."/>
            <person name="Lippmeier J.C."/>
            <person name="Lucas S."/>
            <person name="Medina M."/>
            <person name="Montsant A."/>
            <person name="Obornik M."/>
            <person name="Parker M.S."/>
            <person name="Palenik B."/>
            <person name="Pazour G.J."/>
            <person name="Richardson P.M."/>
            <person name="Rynearson T.A."/>
            <person name="Saito M.A."/>
            <person name="Schwartz D.C."/>
            <person name="Thamatrakoln K."/>
            <person name="Valentin K."/>
            <person name="Vardi A."/>
            <person name="Wilkerson F.P."/>
            <person name="Rokhsar D.S."/>
        </authorList>
    </citation>
    <scope>NUCLEOTIDE SEQUENCE [LARGE SCALE GENOMIC DNA]</scope>
    <source>
        <strain evidence="2 3">CCMP1335</strain>
    </source>
</reference>
<dbReference type="HOGENOM" id="CLU_999214_0_0_1"/>
<dbReference type="GeneID" id="7444823"/>
<name>B5YM49_THAPS</name>
<keyword evidence="3" id="KW-1185">Reference proteome</keyword>
<dbReference type="PaxDb" id="35128-Thaps25414"/>
<evidence type="ECO:0000313" key="3">
    <source>
        <dbReference type="Proteomes" id="UP000001449"/>
    </source>
</evidence>
<accession>B5YM49</accession>
<dbReference type="OMA" id="NKITACK"/>
<protein>
    <submittedName>
        <fullName evidence="2">Uncharacterized protein</fullName>
    </submittedName>
</protein>
<dbReference type="RefSeq" id="XP_002295469.1">
    <property type="nucleotide sequence ID" value="XM_002295433.1"/>
</dbReference>
<feature type="region of interest" description="Disordered" evidence="1">
    <location>
        <begin position="1"/>
        <end position="60"/>
    </location>
</feature>
<dbReference type="KEGG" id="tps:THAPS_25414"/>
<dbReference type="eggNOG" id="ENOG502QZDW">
    <property type="taxonomic scope" value="Eukaryota"/>
</dbReference>
<proteinExistence type="predicted"/>
<evidence type="ECO:0000313" key="2">
    <source>
        <dbReference type="EMBL" id="ACI64186.1"/>
    </source>
</evidence>
<reference evidence="2 3" key="2">
    <citation type="journal article" date="2008" name="Nature">
        <title>The Phaeodactylum genome reveals the evolutionary history of diatom genomes.</title>
        <authorList>
            <person name="Bowler C."/>
            <person name="Allen A.E."/>
            <person name="Badger J.H."/>
            <person name="Grimwood J."/>
            <person name="Jabbari K."/>
            <person name="Kuo A."/>
            <person name="Maheswari U."/>
            <person name="Martens C."/>
            <person name="Maumus F."/>
            <person name="Otillar R.P."/>
            <person name="Rayko E."/>
            <person name="Salamov A."/>
            <person name="Vandepoele K."/>
            <person name="Beszteri B."/>
            <person name="Gruber A."/>
            <person name="Heijde M."/>
            <person name="Katinka M."/>
            <person name="Mock T."/>
            <person name="Valentin K."/>
            <person name="Verret F."/>
            <person name="Berges J.A."/>
            <person name="Brownlee C."/>
            <person name="Cadoret J.P."/>
            <person name="Chiovitti A."/>
            <person name="Choi C.J."/>
            <person name="Coesel S."/>
            <person name="De Martino A."/>
            <person name="Detter J.C."/>
            <person name="Durkin C."/>
            <person name="Falciatore A."/>
            <person name="Fournet J."/>
            <person name="Haruta M."/>
            <person name="Huysman M.J."/>
            <person name="Jenkins B.D."/>
            <person name="Jiroutova K."/>
            <person name="Jorgensen R.E."/>
            <person name="Joubert Y."/>
            <person name="Kaplan A."/>
            <person name="Kroger N."/>
            <person name="Kroth P.G."/>
            <person name="La Roche J."/>
            <person name="Lindquist E."/>
            <person name="Lommer M."/>
            <person name="Martin-Jezequel V."/>
            <person name="Lopez P.J."/>
            <person name="Lucas S."/>
            <person name="Mangogna M."/>
            <person name="McGinnis K."/>
            <person name="Medlin L.K."/>
            <person name="Montsant A."/>
            <person name="Oudot-Le Secq M.P."/>
            <person name="Napoli C."/>
            <person name="Obornik M."/>
            <person name="Parker M.S."/>
            <person name="Petit J.L."/>
            <person name="Porcel B.M."/>
            <person name="Poulsen N."/>
            <person name="Robison M."/>
            <person name="Rychlewski L."/>
            <person name="Rynearson T.A."/>
            <person name="Schmutz J."/>
            <person name="Shapiro H."/>
            <person name="Siaut M."/>
            <person name="Stanley M."/>
            <person name="Sussman M.R."/>
            <person name="Taylor A.R."/>
            <person name="Vardi A."/>
            <person name="von Dassow P."/>
            <person name="Vyverman W."/>
            <person name="Willis A."/>
            <person name="Wyrwicz L.S."/>
            <person name="Rokhsar D.S."/>
            <person name="Weissenbach J."/>
            <person name="Armbrust E.V."/>
            <person name="Green B.R."/>
            <person name="Van de Peer Y."/>
            <person name="Grigoriev I.V."/>
        </authorList>
    </citation>
    <scope>NUCLEOTIDE SEQUENCE [LARGE SCALE GENOMIC DNA]</scope>
    <source>
        <strain evidence="2 3">CCMP1335</strain>
    </source>
</reference>
<sequence>MCLPATKKIQQQQQQHTVKTMQSSSHSPSSSPSPALVQSSHSAFQTYTKKSPHAKRSIRFNETVTIHPIRQQSTTMPAEMKSQLYYSKEERDGFQLEVKAIREGLFDCYRIQQQQQQASTDTTTTLTPQHILLPLTSAPALRGLELHIHPLRIRNKITACKAFLKYQQHICSSQHRQNALGMACHSSFGMSTRQRDDCLAEAYSKLSEWSRMVALETGRLDSLRAYGMNDEERSEVLTRSLTSTQEPVEIGSFPSLKKRRVSTTVEDEVSLKNKRARYC</sequence>
<feature type="compositionally biased region" description="Low complexity" evidence="1">
    <location>
        <begin position="23"/>
        <end position="42"/>
    </location>
</feature>
<dbReference type="AlphaFoldDB" id="B5YM49"/>
<gene>
    <name evidence="2" type="ORF">THAPS_25414</name>
</gene>